<dbReference type="PANTHER" id="PTHR10578">
    <property type="entry name" value="S -2-HYDROXY-ACID OXIDASE-RELATED"/>
    <property type="match status" value="1"/>
</dbReference>
<dbReference type="OrthoDB" id="9770452at2"/>
<dbReference type="InterPro" id="IPR000262">
    <property type="entry name" value="FMN-dep_DH"/>
</dbReference>
<feature type="binding site" evidence="7">
    <location>
        <position position="287"/>
    </location>
    <ligand>
        <name>glyoxylate</name>
        <dbReference type="ChEBI" id="CHEBI:36655"/>
    </ligand>
</feature>
<reference evidence="9" key="1">
    <citation type="submission" date="2014-12" db="EMBL/GenBank/DDBJ databases">
        <title>The draft genome of the Tatumella morbirosei type strain, LMG23360T isolated from pineapple rot.</title>
        <authorList>
            <person name="Smits T.H."/>
            <person name="Palmer M."/>
            <person name="Venter S.N."/>
            <person name="Duffy B."/>
            <person name="Steenkamp E.T."/>
            <person name="Chan W.Y."/>
            <person name="Coutinho T.A."/>
            <person name="Coetzee M.P."/>
            <person name="De Maayer P."/>
        </authorList>
    </citation>
    <scope>NUCLEOTIDE SEQUENCE [LARGE SCALE GENOMIC DNA]</scope>
    <source>
        <strain evidence="9">LMG 23360</strain>
    </source>
</reference>
<feature type="binding site" evidence="7">
    <location>
        <position position="290"/>
    </location>
    <ligand>
        <name>glyoxylate</name>
        <dbReference type="ChEBI" id="CHEBI:36655"/>
    </ligand>
</feature>
<dbReference type="FunFam" id="3.20.20.70:FF:000029">
    <property type="entry name" value="L-lactate dehydrogenase"/>
    <property type="match status" value="1"/>
</dbReference>
<name>A0A0F5BUW7_9GAMM</name>
<protein>
    <submittedName>
        <fullName evidence="9">2-hydroxy-acid oxidase</fullName>
    </submittedName>
</protein>
<feature type="binding site" evidence="7">
    <location>
        <position position="263"/>
    </location>
    <ligand>
        <name>glyoxylate</name>
        <dbReference type="ChEBI" id="CHEBI:36655"/>
    </ligand>
</feature>
<evidence type="ECO:0000313" key="10">
    <source>
        <dbReference type="Proteomes" id="UP000029577"/>
    </source>
</evidence>
<keyword evidence="2 7" id="KW-0285">Flavoprotein</keyword>
<feature type="binding site" evidence="7">
    <location>
        <position position="140"/>
    </location>
    <ligand>
        <name>glyoxylate</name>
        <dbReference type="ChEBI" id="CHEBI:36655"/>
    </ligand>
</feature>
<dbReference type="PIRSF" id="PIRSF000138">
    <property type="entry name" value="Al-hdrx_acd_dh"/>
    <property type="match status" value="1"/>
</dbReference>
<dbReference type="AlphaFoldDB" id="A0A0F5BUW7"/>
<accession>A0A0F5BUW7</accession>
<comment type="similarity">
    <text evidence="5">Belongs to the FMN-dependent alpha-hydroxy acid dehydrogenase family.</text>
</comment>
<feature type="binding site" evidence="7">
    <location>
        <position position="138"/>
    </location>
    <ligand>
        <name>FMN</name>
        <dbReference type="ChEBI" id="CHEBI:58210"/>
    </ligand>
</feature>
<evidence type="ECO:0000256" key="1">
    <source>
        <dbReference type="ARBA" id="ARBA00001917"/>
    </source>
</evidence>
<feature type="binding site" evidence="7">
    <location>
        <begin position="318"/>
        <end position="322"/>
    </location>
    <ligand>
        <name>FMN</name>
        <dbReference type="ChEBI" id="CHEBI:58210"/>
    </ligand>
</feature>
<evidence type="ECO:0000256" key="6">
    <source>
        <dbReference type="PIRSR" id="PIRSR000138-1"/>
    </source>
</evidence>
<dbReference type="Proteomes" id="UP000029577">
    <property type="component" value="Unassembled WGS sequence"/>
</dbReference>
<gene>
    <name evidence="9" type="ORF">HA49_22470</name>
</gene>
<dbReference type="Pfam" id="PF01070">
    <property type="entry name" value="FMN_dh"/>
    <property type="match status" value="1"/>
</dbReference>
<dbReference type="PANTHER" id="PTHR10578:SF107">
    <property type="entry name" value="2-HYDROXYACID OXIDASE 1"/>
    <property type="match status" value="1"/>
</dbReference>
<feature type="binding site" evidence="7">
    <location>
        <begin position="341"/>
        <end position="342"/>
    </location>
    <ligand>
        <name>FMN</name>
        <dbReference type="ChEBI" id="CHEBI:58210"/>
    </ligand>
</feature>
<feature type="binding site" evidence="7">
    <location>
        <position position="285"/>
    </location>
    <ligand>
        <name>FMN</name>
        <dbReference type="ChEBI" id="CHEBI:58210"/>
    </ligand>
</feature>
<dbReference type="InterPro" id="IPR013785">
    <property type="entry name" value="Aldolase_TIM"/>
</dbReference>
<dbReference type="GO" id="GO:0004459">
    <property type="term" value="F:L-lactate dehydrogenase (NAD+) activity"/>
    <property type="evidence" value="ECO:0007669"/>
    <property type="project" value="TreeGrafter"/>
</dbReference>
<dbReference type="GO" id="GO:0005886">
    <property type="term" value="C:plasma membrane"/>
    <property type="evidence" value="ECO:0007669"/>
    <property type="project" value="TreeGrafter"/>
</dbReference>
<dbReference type="SUPFAM" id="SSF51395">
    <property type="entry name" value="FMN-linked oxidoreductases"/>
    <property type="match status" value="1"/>
</dbReference>
<evidence type="ECO:0000259" key="8">
    <source>
        <dbReference type="PROSITE" id="PS51349"/>
    </source>
</evidence>
<dbReference type="Gene3D" id="3.20.20.70">
    <property type="entry name" value="Aldolase class I"/>
    <property type="match status" value="1"/>
</dbReference>
<feature type="domain" description="FMN hydroxy acid dehydrogenase" evidence="8">
    <location>
        <begin position="9"/>
        <end position="392"/>
    </location>
</feature>
<dbReference type="PROSITE" id="PS00557">
    <property type="entry name" value="FMN_HYDROXY_ACID_DH_1"/>
    <property type="match status" value="1"/>
</dbReference>
<feature type="binding site" evidence="7">
    <location>
        <position position="175"/>
    </location>
    <ligand>
        <name>glyoxylate</name>
        <dbReference type="ChEBI" id="CHEBI:36655"/>
    </ligand>
</feature>
<feature type="binding site" evidence="7">
    <location>
        <position position="117"/>
    </location>
    <ligand>
        <name>FMN</name>
        <dbReference type="ChEBI" id="CHEBI:58210"/>
    </ligand>
</feature>
<organism evidence="9 10">
    <name type="scientific">Tatumella morbirosei</name>
    <dbReference type="NCBI Taxonomy" id="642227"/>
    <lineage>
        <taxon>Bacteria</taxon>
        <taxon>Pseudomonadati</taxon>
        <taxon>Pseudomonadota</taxon>
        <taxon>Gammaproteobacteria</taxon>
        <taxon>Enterobacterales</taxon>
        <taxon>Erwiniaceae</taxon>
        <taxon>Tatumella</taxon>
    </lineage>
</organism>
<dbReference type="GO" id="GO:0009060">
    <property type="term" value="P:aerobic respiration"/>
    <property type="evidence" value="ECO:0007669"/>
    <property type="project" value="TreeGrafter"/>
</dbReference>
<evidence type="ECO:0000313" key="9">
    <source>
        <dbReference type="EMBL" id="KKA63543.1"/>
    </source>
</evidence>
<feature type="active site" description="Proton acceptor" evidence="6">
    <location>
        <position position="287"/>
    </location>
</feature>
<dbReference type="RefSeq" id="WP_038017775.1">
    <property type="nucleotide sequence ID" value="NZ_JPKR02000004.1"/>
</dbReference>
<keyword evidence="4" id="KW-0560">Oxidoreductase</keyword>
<dbReference type="EMBL" id="JPKR02000004">
    <property type="protein sequence ID" value="KKA63543.1"/>
    <property type="molecule type" value="Genomic_DNA"/>
</dbReference>
<evidence type="ECO:0000256" key="3">
    <source>
        <dbReference type="ARBA" id="ARBA00022643"/>
    </source>
</evidence>
<sequence>MKRRMYRGGDLQRVQNVDEMRGVARCRVPNFCFEFLDGASEDEVSLKRNRSVFNDIAFRPQALVDVSGRDIGKTILGERCEAPFVIGPTGFSGLLSNQGDLSLARAAAASGIPYVLSNVSTVSLEDICNKTDARVWMQIYLYRNRSFVEQLVKRLLNSRIDTIVLTVDNPVHGKREWDSRNYRGHLKLSYRNMLDVVMHPRWMADVLIPNGFPRFANLGDLLEPGKDDVKGAAHALASQLSAALSWDDVRWLRDLWPRKLLIKGLLNKYDVLKAAEAGADGVILSNHGGRQLDGALSSMEILPEVMDAVRGRIPVLLDGGFRRGSDIVKALALGAEGVLLGRATSYGLAAGGQPGVQRVIDILKEELSRVIALLGCPQFSELDARYLDWELLRRHTADWQVSRQ</sequence>
<proteinExistence type="inferred from homology"/>
<keyword evidence="10" id="KW-1185">Reference proteome</keyword>
<evidence type="ECO:0000256" key="7">
    <source>
        <dbReference type="PIRSR" id="PIRSR000138-2"/>
    </source>
</evidence>
<evidence type="ECO:0000256" key="2">
    <source>
        <dbReference type="ARBA" id="ARBA00022630"/>
    </source>
</evidence>
<keyword evidence="3 7" id="KW-0288">FMN</keyword>
<dbReference type="STRING" id="642227.HA49_22470"/>
<feature type="binding site" evidence="7">
    <location>
        <begin position="88"/>
        <end position="90"/>
    </location>
    <ligand>
        <name>FMN</name>
        <dbReference type="ChEBI" id="CHEBI:58210"/>
    </ligand>
</feature>
<dbReference type="PROSITE" id="PS51349">
    <property type="entry name" value="FMN_HYDROXY_ACID_DH_2"/>
    <property type="match status" value="1"/>
</dbReference>
<dbReference type="InterPro" id="IPR037396">
    <property type="entry name" value="FMN_HAD"/>
</dbReference>
<dbReference type="GO" id="GO:0010181">
    <property type="term" value="F:FMN binding"/>
    <property type="evidence" value="ECO:0007669"/>
    <property type="project" value="InterPro"/>
</dbReference>
<comment type="cofactor">
    <cofactor evidence="1">
        <name>FMN</name>
        <dbReference type="ChEBI" id="CHEBI:58210"/>
    </cofactor>
</comment>
<dbReference type="InterPro" id="IPR012133">
    <property type="entry name" value="Alpha-hydoxy_acid_DH_FMN"/>
</dbReference>
<evidence type="ECO:0000256" key="5">
    <source>
        <dbReference type="ARBA" id="ARBA00024042"/>
    </source>
</evidence>
<dbReference type="CDD" id="cd02809">
    <property type="entry name" value="alpha_hydroxyacid_oxid_FMN"/>
    <property type="match status" value="1"/>
</dbReference>
<evidence type="ECO:0000256" key="4">
    <source>
        <dbReference type="ARBA" id="ARBA00023002"/>
    </source>
</evidence>
<comment type="caution">
    <text evidence="9">The sequence shown here is derived from an EMBL/GenBank/DDBJ whole genome shotgun (WGS) entry which is preliminary data.</text>
</comment>
<feature type="binding site" evidence="7">
    <location>
        <position position="166"/>
    </location>
    <ligand>
        <name>FMN</name>
        <dbReference type="ChEBI" id="CHEBI:58210"/>
    </ligand>
</feature>
<dbReference type="InterPro" id="IPR008259">
    <property type="entry name" value="FMN_hydac_DH_AS"/>
</dbReference>